<protein>
    <submittedName>
        <fullName evidence="3">EOG090X0BWU</fullName>
    </submittedName>
</protein>
<gene>
    <name evidence="3" type="primary">EOG090X0BWU</name>
</gene>
<feature type="compositionally biased region" description="Basic and acidic residues" evidence="2">
    <location>
        <begin position="345"/>
        <end position="355"/>
    </location>
</feature>
<dbReference type="InterPro" id="IPR015267">
    <property type="entry name" value="PPP4R2"/>
</dbReference>
<proteinExistence type="evidence at transcript level"/>
<evidence type="ECO:0000256" key="1">
    <source>
        <dbReference type="ARBA" id="ARBA00009207"/>
    </source>
</evidence>
<comment type="similarity">
    <text evidence="1">Belongs to the PPP4R2 family.</text>
</comment>
<dbReference type="EMBL" id="LR000399">
    <property type="protein sequence ID" value="SVE70018.1"/>
    <property type="molecule type" value="mRNA"/>
</dbReference>
<feature type="compositionally biased region" description="Acidic residues" evidence="2">
    <location>
        <begin position="356"/>
        <end position="366"/>
    </location>
</feature>
<dbReference type="PANTHER" id="PTHR16487:SF0">
    <property type="entry name" value="PROTEIN PHOSPHATASE 4 REGULATORY SUBUNIT 2-RELATED"/>
    <property type="match status" value="1"/>
</dbReference>
<feature type="region of interest" description="Disordered" evidence="2">
    <location>
        <begin position="182"/>
        <end position="203"/>
    </location>
</feature>
<dbReference type="GO" id="GO:0030289">
    <property type="term" value="C:protein phosphatase 4 complex"/>
    <property type="evidence" value="ECO:0007669"/>
    <property type="project" value="InterPro"/>
</dbReference>
<accession>A0A4Y7LLI2</accession>
<name>A0A4Y7LLI2_9CRUS</name>
<dbReference type="GO" id="GO:0019888">
    <property type="term" value="F:protein phosphatase regulator activity"/>
    <property type="evidence" value="ECO:0007669"/>
    <property type="project" value="InterPro"/>
</dbReference>
<sequence length="446" mass="49207">MENVESVLDELNVQGRDYYDKKKTAEIPKMLEDYINHLAKTGDTLFPWSKVKSVIRHKLELVIANFREICPTENLPPCPNVEPFHYETMRDKILVQFDSFNCAPFTIQRLCELLCAPRKHYKRTDKFMRGIEKNLLVVSTVDPEQRKRVDSTSQTLVNGVVEVNAASNNRALTHVTFAQRPTSAASDVASVSDADSGISDTEDEDKLPHLIKQQQEEPVVALTTSVEEQSKVEVSANEQQVKESPIAMETETGTEPVPESETVSSEAVFTIATPTEEVKPSSPAAAPSEIEPAAIISTELTTTAVQQLEEPVASLPMEQTDESVAVIEMTESTPLAETVLQETPGADKKRPLEREENNEENEDEEHSPDAKQPRIFSPDKVMDAPVTVLSEPTIDDTMPVIHDEQEQSVLQPAAAIESSVPNPVEVTDLVQPVVSSVVVTAEVGDQ</sequence>
<dbReference type="AlphaFoldDB" id="A0A4Y7LLI2"/>
<evidence type="ECO:0000313" key="3">
    <source>
        <dbReference type="EMBL" id="SVE70018.1"/>
    </source>
</evidence>
<organism evidence="3">
    <name type="scientific">Eubosmina coregoni</name>
    <dbReference type="NCBI Taxonomy" id="186181"/>
    <lineage>
        <taxon>Eukaryota</taxon>
        <taxon>Metazoa</taxon>
        <taxon>Ecdysozoa</taxon>
        <taxon>Arthropoda</taxon>
        <taxon>Crustacea</taxon>
        <taxon>Branchiopoda</taxon>
        <taxon>Diplostraca</taxon>
        <taxon>Cladocera</taxon>
        <taxon>Anomopoda</taxon>
        <taxon>Bosminidae</taxon>
        <taxon>Eubosmina</taxon>
    </lineage>
</organism>
<feature type="region of interest" description="Disordered" evidence="2">
    <location>
        <begin position="332"/>
        <end position="381"/>
    </location>
</feature>
<dbReference type="PANTHER" id="PTHR16487">
    <property type="entry name" value="PPP4R2-RELATED PROTEIN"/>
    <property type="match status" value="1"/>
</dbReference>
<evidence type="ECO:0000256" key="2">
    <source>
        <dbReference type="SAM" id="MobiDB-lite"/>
    </source>
</evidence>
<dbReference type="GO" id="GO:0005737">
    <property type="term" value="C:cytoplasm"/>
    <property type="evidence" value="ECO:0007669"/>
    <property type="project" value="TreeGrafter"/>
</dbReference>
<dbReference type="Pfam" id="PF09184">
    <property type="entry name" value="PPP4R2"/>
    <property type="match status" value="1"/>
</dbReference>
<reference evidence="3" key="1">
    <citation type="submission" date="2018-08" db="EMBL/GenBank/DDBJ databases">
        <authorList>
            <person name="Cornetti L."/>
        </authorList>
    </citation>
    <scope>NUCLEOTIDE SEQUENCE</scope>
    <source>
        <strain evidence="3">FI-BAL1-1</strain>
    </source>
</reference>
<dbReference type="GO" id="GO:0005634">
    <property type="term" value="C:nucleus"/>
    <property type="evidence" value="ECO:0007669"/>
    <property type="project" value="TreeGrafter"/>
</dbReference>
<feature type="compositionally biased region" description="Low complexity" evidence="2">
    <location>
        <begin position="183"/>
        <end position="196"/>
    </location>
</feature>